<feature type="domain" description="Peptidase M50" evidence="14">
    <location>
        <begin position="16"/>
        <end position="112"/>
    </location>
</feature>
<evidence type="ECO:0000256" key="12">
    <source>
        <dbReference type="ARBA" id="ARBA00023136"/>
    </source>
</evidence>
<dbReference type="GO" id="GO:0046872">
    <property type="term" value="F:metal ion binding"/>
    <property type="evidence" value="ECO:0007669"/>
    <property type="project" value="UniProtKB-KW"/>
</dbReference>
<keyword evidence="4" id="KW-1003">Cell membrane</keyword>
<keyword evidence="9" id="KW-0862">Zinc</keyword>
<dbReference type="CDD" id="cd06158">
    <property type="entry name" value="S2P-M50_like_1"/>
    <property type="match status" value="1"/>
</dbReference>
<comment type="cofactor">
    <cofactor evidence="1">
        <name>Zn(2+)</name>
        <dbReference type="ChEBI" id="CHEBI:29105"/>
    </cofactor>
</comment>
<comment type="subcellular location">
    <subcellularLocation>
        <location evidence="2">Cell membrane</location>
        <topology evidence="2">Multi-pass membrane protein</topology>
    </subcellularLocation>
</comment>
<feature type="transmembrane region" description="Helical" evidence="13">
    <location>
        <begin position="85"/>
        <end position="109"/>
    </location>
</feature>
<keyword evidence="16" id="KW-1185">Reference proteome</keyword>
<gene>
    <name evidence="15" type="ORF">CBQ26_02710</name>
</gene>
<evidence type="ECO:0000256" key="11">
    <source>
        <dbReference type="ARBA" id="ARBA00023049"/>
    </source>
</evidence>
<keyword evidence="12 13" id="KW-0472">Membrane</keyword>
<evidence type="ECO:0000256" key="1">
    <source>
        <dbReference type="ARBA" id="ARBA00001947"/>
    </source>
</evidence>
<name>A0A246BQQ3_9DEIO</name>
<evidence type="ECO:0000256" key="3">
    <source>
        <dbReference type="ARBA" id="ARBA00007931"/>
    </source>
</evidence>
<dbReference type="GO" id="GO:0005886">
    <property type="term" value="C:plasma membrane"/>
    <property type="evidence" value="ECO:0007669"/>
    <property type="project" value="UniProtKB-SubCell"/>
</dbReference>
<feature type="transmembrane region" description="Helical" evidence="13">
    <location>
        <begin position="168"/>
        <end position="187"/>
    </location>
</feature>
<dbReference type="Pfam" id="PF02163">
    <property type="entry name" value="Peptidase_M50"/>
    <property type="match status" value="2"/>
</dbReference>
<dbReference type="InterPro" id="IPR044537">
    <property type="entry name" value="Rip2-like"/>
</dbReference>
<protein>
    <submittedName>
        <fullName evidence="15">Site-2 protease family protein</fullName>
    </submittedName>
</protein>
<feature type="transmembrane region" description="Helical" evidence="13">
    <location>
        <begin position="54"/>
        <end position="73"/>
    </location>
</feature>
<dbReference type="EMBL" id="NHMK01000009">
    <property type="protein sequence ID" value="OWL98006.1"/>
    <property type="molecule type" value="Genomic_DNA"/>
</dbReference>
<comment type="similarity">
    <text evidence="3">Belongs to the peptidase M50B family.</text>
</comment>
<dbReference type="PANTHER" id="PTHR35864">
    <property type="entry name" value="ZINC METALLOPROTEASE MJ0611-RELATED"/>
    <property type="match status" value="1"/>
</dbReference>
<evidence type="ECO:0000256" key="4">
    <source>
        <dbReference type="ARBA" id="ARBA00022475"/>
    </source>
</evidence>
<organism evidence="15 16">
    <name type="scientific">Deinococcus indicus</name>
    <dbReference type="NCBI Taxonomy" id="223556"/>
    <lineage>
        <taxon>Bacteria</taxon>
        <taxon>Thermotogati</taxon>
        <taxon>Deinococcota</taxon>
        <taxon>Deinococci</taxon>
        <taxon>Deinococcales</taxon>
        <taxon>Deinococcaceae</taxon>
        <taxon>Deinococcus</taxon>
    </lineage>
</organism>
<evidence type="ECO:0000313" key="15">
    <source>
        <dbReference type="EMBL" id="OWL98006.1"/>
    </source>
</evidence>
<proteinExistence type="inferred from homology"/>
<feature type="domain" description="Peptidase M50" evidence="14">
    <location>
        <begin position="117"/>
        <end position="177"/>
    </location>
</feature>
<dbReference type="Proteomes" id="UP000197208">
    <property type="component" value="Unassembled WGS sequence"/>
</dbReference>
<evidence type="ECO:0000256" key="10">
    <source>
        <dbReference type="ARBA" id="ARBA00022989"/>
    </source>
</evidence>
<evidence type="ECO:0000256" key="6">
    <source>
        <dbReference type="ARBA" id="ARBA00022692"/>
    </source>
</evidence>
<dbReference type="GO" id="GO:0008237">
    <property type="term" value="F:metallopeptidase activity"/>
    <property type="evidence" value="ECO:0007669"/>
    <property type="project" value="UniProtKB-KW"/>
</dbReference>
<feature type="transmembrane region" description="Helical" evidence="13">
    <location>
        <begin position="121"/>
        <end position="142"/>
    </location>
</feature>
<keyword evidence="5 15" id="KW-0645">Protease</keyword>
<evidence type="ECO:0000256" key="2">
    <source>
        <dbReference type="ARBA" id="ARBA00004651"/>
    </source>
</evidence>
<sequence length="200" mass="21567">MGLLPLLSEPSVFITVLVVLALSLAAHEMGHAFVADRLGDPTPRQFGRVTLNPIPHLSPIGILLLVLVGFGFASTPINPARLSRWGRVAVAAAGPSVNLLIAIGFILLFRFLPQNEAVTQAFQYIISINVLLAVINLLPIPLLDGSRILGGLVPSLGRSLDDFERQPYSFIVVFGVLYLLGSQINLLRITLTNVLLQIFG</sequence>
<comment type="caution">
    <text evidence="15">The sequence shown here is derived from an EMBL/GenBank/DDBJ whole genome shotgun (WGS) entry which is preliminary data.</text>
</comment>
<accession>A0A246BQQ3</accession>
<feature type="transmembrane region" description="Helical" evidence="13">
    <location>
        <begin position="12"/>
        <end position="34"/>
    </location>
</feature>
<evidence type="ECO:0000256" key="7">
    <source>
        <dbReference type="ARBA" id="ARBA00022723"/>
    </source>
</evidence>
<keyword evidence="10 13" id="KW-1133">Transmembrane helix</keyword>
<dbReference type="InterPro" id="IPR008915">
    <property type="entry name" value="Peptidase_M50"/>
</dbReference>
<evidence type="ECO:0000256" key="9">
    <source>
        <dbReference type="ARBA" id="ARBA00022833"/>
    </source>
</evidence>
<evidence type="ECO:0000256" key="13">
    <source>
        <dbReference type="SAM" id="Phobius"/>
    </source>
</evidence>
<dbReference type="GO" id="GO:0006508">
    <property type="term" value="P:proteolysis"/>
    <property type="evidence" value="ECO:0007669"/>
    <property type="project" value="UniProtKB-KW"/>
</dbReference>
<dbReference type="InterPro" id="IPR052348">
    <property type="entry name" value="Metallopeptidase_M50B"/>
</dbReference>
<evidence type="ECO:0000256" key="8">
    <source>
        <dbReference type="ARBA" id="ARBA00022801"/>
    </source>
</evidence>
<evidence type="ECO:0000313" key="16">
    <source>
        <dbReference type="Proteomes" id="UP000197208"/>
    </source>
</evidence>
<dbReference type="PANTHER" id="PTHR35864:SF1">
    <property type="entry name" value="ZINC METALLOPROTEASE YWHC-RELATED"/>
    <property type="match status" value="1"/>
</dbReference>
<evidence type="ECO:0000256" key="5">
    <source>
        <dbReference type="ARBA" id="ARBA00022670"/>
    </source>
</evidence>
<keyword evidence="6 13" id="KW-0812">Transmembrane</keyword>
<keyword evidence="8" id="KW-0378">Hydrolase</keyword>
<keyword evidence="7" id="KW-0479">Metal-binding</keyword>
<keyword evidence="11" id="KW-0482">Metalloprotease</keyword>
<evidence type="ECO:0000259" key="14">
    <source>
        <dbReference type="Pfam" id="PF02163"/>
    </source>
</evidence>
<dbReference type="AlphaFoldDB" id="A0A246BQQ3"/>
<reference evidence="15 16" key="1">
    <citation type="submission" date="2017-05" db="EMBL/GenBank/DDBJ databases">
        <title>De novo genome assembly of Deniococcus indicus strain DR1.</title>
        <authorList>
            <person name="Chauhan D."/>
            <person name="Yennamalli R.M."/>
            <person name="Priyadarshini R."/>
        </authorList>
    </citation>
    <scope>NUCLEOTIDE SEQUENCE [LARGE SCALE GENOMIC DNA]</scope>
    <source>
        <strain evidence="15 16">DR1</strain>
    </source>
</reference>